<accession>A0A9K3LQV9</accession>
<dbReference type="PANTHER" id="PTHR11254:SF67">
    <property type="entry name" value="E3 UBIQUITIN-PROTEIN LIGASE HUWE1"/>
    <property type="match status" value="1"/>
</dbReference>
<evidence type="ECO:0000256" key="4">
    <source>
        <dbReference type="ARBA" id="ARBA00022679"/>
    </source>
</evidence>
<dbReference type="InterPro" id="IPR010314">
    <property type="entry name" value="E3_Ub_ligase_DUF913"/>
</dbReference>
<feature type="compositionally biased region" description="Polar residues" evidence="8">
    <location>
        <begin position="2904"/>
        <end position="2917"/>
    </location>
</feature>
<evidence type="ECO:0000256" key="1">
    <source>
        <dbReference type="ARBA" id="ARBA00000885"/>
    </source>
</evidence>
<feature type="region of interest" description="Disordered" evidence="8">
    <location>
        <begin position="2708"/>
        <end position="2838"/>
    </location>
</feature>
<feature type="region of interest" description="Disordered" evidence="8">
    <location>
        <begin position="1771"/>
        <end position="1797"/>
    </location>
</feature>
<feature type="compositionally biased region" description="Basic and acidic residues" evidence="8">
    <location>
        <begin position="2319"/>
        <end position="2333"/>
    </location>
</feature>
<comment type="pathway">
    <text evidence="2">Protein modification; protein ubiquitination.</text>
</comment>
<dbReference type="Pfam" id="PF06025">
    <property type="entry name" value="DUF913"/>
    <property type="match status" value="1"/>
</dbReference>
<keyword evidence="4" id="KW-0808">Transferase</keyword>
<evidence type="ECO:0000256" key="2">
    <source>
        <dbReference type="ARBA" id="ARBA00004906"/>
    </source>
</evidence>
<proteinExistence type="inferred from homology"/>
<dbReference type="InterPro" id="IPR025527">
    <property type="entry name" value="HUWE1/Rev1_UBM"/>
</dbReference>
<dbReference type="SMART" id="SM00119">
    <property type="entry name" value="HECTc"/>
    <property type="match status" value="1"/>
</dbReference>
<comment type="caution">
    <text evidence="11">The sequence shown here is derived from an EMBL/GenBank/DDBJ whole genome shotgun (WGS) entry which is preliminary data.</text>
</comment>
<feature type="domain" description="UBA" evidence="9">
    <location>
        <begin position="1715"/>
        <end position="1756"/>
    </location>
</feature>
<dbReference type="Pfam" id="PF06012">
    <property type="entry name" value="DUF908"/>
    <property type="match status" value="1"/>
</dbReference>
<dbReference type="Pfam" id="PF14377">
    <property type="entry name" value="UBM"/>
    <property type="match status" value="2"/>
</dbReference>
<evidence type="ECO:0000256" key="5">
    <source>
        <dbReference type="ARBA" id="ARBA00022786"/>
    </source>
</evidence>
<feature type="region of interest" description="Disordered" evidence="8">
    <location>
        <begin position="2271"/>
        <end position="2340"/>
    </location>
</feature>
<dbReference type="FunFam" id="3.90.1750.10:FF:000003">
    <property type="entry name" value="E3 ubiquitin-protein ligase UPL1"/>
    <property type="match status" value="1"/>
</dbReference>
<dbReference type="InterPro" id="IPR010309">
    <property type="entry name" value="E3_Ub_ligase_DUF908"/>
</dbReference>
<feature type="active site" description="Glycyl thioester intermediate" evidence="7">
    <location>
        <position position="4381"/>
    </location>
</feature>
<evidence type="ECO:0000256" key="7">
    <source>
        <dbReference type="PROSITE-ProRule" id="PRU00104"/>
    </source>
</evidence>
<dbReference type="GO" id="GO:0000209">
    <property type="term" value="P:protein polyubiquitination"/>
    <property type="evidence" value="ECO:0007669"/>
    <property type="project" value="TreeGrafter"/>
</dbReference>
<dbReference type="FunFam" id="3.30.2160.10:FF:000001">
    <property type="entry name" value="E3 ubiquitin-protein ligase NEDD4-like"/>
    <property type="match status" value="1"/>
</dbReference>
<dbReference type="InterPro" id="IPR000569">
    <property type="entry name" value="HECT_dom"/>
</dbReference>
<evidence type="ECO:0000259" key="9">
    <source>
        <dbReference type="PROSITE" id="PS50030"/>
    </source>
</evidence>
<dbReference type="EMBL" id="JAGRRH010000007">
    <property type="protein sequence ID" value="KAG7366905.1"/>
    <property type="molecule type" value="Genomic_DNA"/>
</dbReference>
<comment type="similarity">
    <text evidence="6">Belongs to the UPL family. TOM1/PTR1 subfamily.</text>
</comment>
<dbReference type="OrthoDB" id="8068875at2759"/>
<reference evidence="11" key="2">
    <citation type="submission" date="2021-04" db="EMBL/GenBank/DDBJ databases">
        <authorList>
            <person name="Podell S."/>
        </authorList>
    </citation>
    <scope>NUCLEOTIDE SEQUENCE</scope>
    <source>
        <strain evidence="11">Hildebrandi</strain>
    </source>
</reference>
<dbReference type="GO" id="GO:0006511">
    <property type="term" value="P:ubiquitin-dependent protein catabolic process"/>
    <property type="evidence" value="ECO:0007669"/>
    <property type="project" value="TreeGrafter"/>
</dbReference>
<feature type="region of interest" description="Disordered" evidence="8">
    <location>
        <begin position="394"/>
        <end position="419"/>
    </location>
</feature>
<dbReference type="EC" id="2.3.2.26" evidence="3"/>
<feature type="compositionally biased region" description="Polar residues" evidence="8">
    <location>
        <begin position="3054"/>
        <end position="3068"/>
    </location>
</feature>
<keyword evidence="12" id="KW-1185">Reference proteome</keyword>
<feature type="region of interest" description="Disordered" evidence="8">
    <location>
        <begin position="3419"/>
        <end position="3454"/>
    </location>
</feature>
<feature type="compositionally biased region" description="Low complexity" evidence="8">
    <location>
        <begin position="2826"/>
        <end position="2838"/>
    </location>
</feature>
<gene>
    <name evidence="11" type="ORF">IV203_029575</name>
</gene>
<dbReference type="CDD" id="cd14327">
    <property type="entry name" value="UBA_atUPL1_2_like"/>
    <property type="match status" value="1"/>
</dbReference>
<dbReference type="PANTHER" id="PTHR11254">
    <property type="entry name" value="HECT DOMAIN UBIQUITIN-PROTEIN LIGASE"/>
    <property type="match status" value="1"/>
</dbReference>
<comment type="catalytic activity">
    <reaction evidence="1">
        <text>S-ubiquitinyl-[E2 ubiquitin-conjugating enzyme]-L-cysteine + [acceptor protein]-L-lysine = [E2 ubiquitin-conjugating enzyme]-L-cysteine + N(6)-ubiquitinyl-[acceptor protein]-L-lysine.</text>
        <dbReference type="EC" id="2.3.2.26"/>
    </reaction>
</comment>
<feature type="compositionally biased region" description="Acidic residues" evidence="8">
    <location>
        <begin position="2791"/>
        <end position="2803"/>
    </location>
</feature>
<evidence type="ECO:0000256" key="8">
    <source>
        <dbReference type="SAM" id="MobiDB-lite"/>
    </source>
</evidence>
<feature type="compositionally biased region" description="Basic and acidic residues" evidence="8">
    <location>
        <begin position="3439"/>
        <end position="3448"/>
    </location>
</feature>
<evidence type="ECO:0000313" key="11">
    <source>
        <dbReference type="EMBL" id="KAG7366905.1"/>
    </source>
</evidence>
<evidence type="ECO:0000256" key="3">
    <source>
        <dbReference type="ARBA" id="ARBA00012485"/>
    </source>
</evidence>
<feature type="compositionally biased region" description="Acidic residues" evidence="8">
    <location>
        <begin position="2708"/>
        <end position="2784"/>
    </location>
</feature>
<feature type="compositionally biased region" description="Basic and acidic residues" evidence="8">
    <location>
        <begin position="1771"/>
        <end position="1785"/>
    </location>
</feature>
<dbReference type="Proteomes" id="UP000693970">
    <property type="component" value="Unassembled WGS sequence"/>
</dbReference>
<evidence type="ECO:0000259" key="10">
    <source>
        <dbReference type="PROSITE" id="PS50237"/>
    </source>
</evidence>
<name>A0A9K3LQV9_9STRA</name>
<dbReference type="GO" id="GO:0061630">
    <property type="term" value="F:ubiquitin protein ligase activity"/>
    <property type="evidence" value="ECO:0007669"/>
    <property type="project" value="UniProtKB-EC"/>
</dbReference>
<evidence type="ECO:0000256" key="6">
    <source>
        <dbReference type="ARBA" id="ARBA00034494"/>
    </source>
</evidence>
<keyword evidence="5 7" id="KW-0833">Ubl conjugation pathway</keyword>
<feature type="region of interest" description="Disordered" evidence="8">
    <location>
        <begin position="2879"/>
        <end position="2920"/>
    </location>
</feature>
<feature type="compositionally biased region" description="Basic and acidic residues" evidence="8">
    <location>
        <begin position="3338"/>
        <end position="3348"/>
    </location>
</feature>
<dbReference type="PROSITE" id="PS50237">
    <property type="entry name" value="HECT"/>
    <property type="match status" value="1"/>
</dbReference>
<dbReference type="PROSITE" id="PS50030">
    <property type="entry name" value="UBA"/>
    <property type="match status" value="1"/>
</dbReference>
<dbReference type="InterPro" id="IPR015940">
    <property type="entry name" value="UBA"/>
</dbReference>
<organism evidence="11 12">
    <name type="scientific">Nitzschia inconspicua</name>
    <dbReference type="NCBI Taxonomy" id="303405"/>
    <lineage>
        <taxon>Eukaryota</taxon>
        <taxon>Sar</taxon>
        <taxon>Stramenopiles</taxon>
        <taxon>Ochrophyta</taxon>
        <taxon>Bacillariophyta</taxon>
        <taxon>Bacillariophyceae</taxon>
        <taxon>Bacillariophycidae</taxon>
        <taxon>Bacillariales</taxon>
        <taxon>Bacillariaceae</taxon>
        <taxon>Nitzschia</taxon>
    </lineage>
</organism>
<dbReference type="CDD" id="cd00078">
    <property type="entry name" value="HECTc"/>
    <property type="match status" value="1"/>
</dbReference>
<dbReference type="SMART" id="SM00165">
    <property type="entry name" value="UBA"/>
    <property type="match status" value="1"/>
</dbReference>
<feature type="region of interest" description="Disordered" evidence="8">
    <location>
        <begin position="3338"/>
        <end position="3358"/>
    </location>
</feature>
<feature type="compositionally biased region" description="Basic and acidic residues" evidence="8">
    <location>
        <begin position="397"/>
        <end position="407"/>
    </location>
</feature>
<dbReference type="Pfam" id="PF00632">
    <property type="entry name" value="HECT"/>
    <property type="match status" value="1"/>
</dbReference>
<protein>
    <recommendedName>
        <fullName evidence="3">HECT-type E3 ubiquitin transferase</fullName>
        <ecNumber evidence="3">2.3.2.26</ecNumber>
    </recommendedName>
</protein>
<feature type="region of interest" description="Disordered" evidence="8">
    <location>
        <begin position="3810"/>
        <end position="3835"/>
    </location>
</feature>
<feature type="region of interest" description="Disordered" evidence="8">
    <location>
        <begin position="3239"/>
        <end position="3280"/>
    </location>
</feature>
<reference evidence="11" key="1">
    <citation type="journal article" date="2021" name="Sci. Rep.">
        <title>Diploid genomic architecture of Nitzschia inconspicua, an elite biomass production diatom.</title>
        <authorList>
            <person name="Oliver A."/>
            <person name="Podell S."/>
            <person name="Pinowska A."/>
            <person name="Traller J.C."/>
            <person name="Smith S.R."/>
            <person name="McClure R."/>
            <person name="Beliaev A."/>
            <person name="Bohutskyi P."/>
            <person name="Hill E.A."/>
            <person name="Rabines A."/>
            <person name="Zheng H."/>
            <person name="Allen L.Z."/>
            <person name="Kuo A."/>
            <person name="Grigoriev I.V."/>
            <person name="Allen A.E."/>
            <person name="Hazlebeck D."/>
            <person name="Allen E.E."/>
        </authorList>
    </citation>
    <scope>NUCLEOTIDE SEQUENCE</scope>
    <source>
        <strain evidence="11">Hildebrandi</strain>
    </source>
</reference>
<sequence>MKIVNLTPAIQNVEYYLRYQSACSKQRKRDTVDAVRFDAVSLADSQSVIGMEKSRIGKSNSLRLHEGSSTGQGETSETSLLFYHKSCSLRMAPILSASVGITRQIVDDVKLRTLRNSLEELKSNGPLNDNFSSIEEYTIPLDIEKLVSLLEPWRSWPFDEQVDLQEWIGPLNKIDASLSYYMQKYPSLLLVGPVKRTNSKGTKKNSYGQPLSKPAKTIEEIKSVPDTVHKNLAILLNFLTGLLRNSCNKSIFNSTEELVDLLAAADDDIATFALEALCALAPPPSVHKQQVPEAQQHTTTLHLSKPLLHKRLIALAKGWGTRGSGLGLYTCAVADDSESGQGSLLQQAGELNFTFFRAPKTEEKESDDEVDESFLVRISLQAKDIIDDSCMVTDPSKFNEESDDSSKQKRRRVAPNVSGGKRLRSTAELFFQCVDQAGGLDEIPTDRLFPLLADIRLARAFYCRETRIAAIERRLYALITCLHSHPSQDIMTGYFQAQPELCVELVDLLRPTVSSSVISSGTSSSTSVVDPSPRHDSVAALSNSPVVPYSVRHLAIQTLTALVARRDGTNGALAGAARHSNVLNELGVGKGQYLGLLPTLIRFSLATLGALVSFNGDSGIKEASVSFGGSTEGDIGMDFGLAFVEATSPPPLSKFLWLQRALLFVESVLDLTSAVVTAPTGTSSLTECGLIPALLNTISIDSVPFVDKMILQKNLSEIEGWQIRSMFKFIAAQAVQILESSIASHGNALSAFHNLQGVKTLTTCLSNELKFVPCGRGKNPDVPPDSMDLDAPQTDAMVLESDSPFSVELSLWASQRVLLFGVVTCLTVVFHQESTSSTVTPSGSSELRKPELTEAVKEILDNVEVYGGHLASLVSTLLSDVMNSDPHVVHYVHESGLAKSFLSILADTSSGEPISPPVPEFIMTIPNVLAALALTEAGAKVVKEANPFPGVLKLFHHPKYAMPRSRCLLNDMTSIVGSGLDEIMRHVPSLKRAICSAISDAIMEVVSLGSAILSKEEKLSSSHDKSIVTDVDIQRTCLMQYALNFGQILEQLLHTDDHCDPFVQAGGLDAILKLYPLMMPAGENFLDNVSCLSCPSISTLCHSTTEETLSLVFKCIALKYDPLKCLQTIASFTKQHLDCLESSQLEMRAMFPSTFDSESPLDAFMILHGLPHCPIYEIIDPAFAPQKILLSKYLREIAVVQWLTSILSSTIRACFQRSQESGSGWSRAEREWKKELASPEFQTLFSRLSIFFQSATLEVCRIRTEEGYEEHNLLKGKESAHVVRYKLRIVCSEGAIVRDGTEIDDCASVGSMEMGEIVEAYDRCINSSGVLRYHTNRGWVSEQTRGHGREPISEVLAVWSGPVGQFPPITDTQPKRIEFGVPDLSASAANVLARLQSCHSEIYGALTRVEMQSIRSLSVRSVTFQEETIGHHVSTMLGMVQKEISRGFQRHKVLAASNIVNKNYGVALYLGSLLNLLQTCLFEEKRDRRTVNLPMLIPLVGSLSQTNSGQEAEDISIEFFGIFDAIAFIFEVGLNDFQSRSAVSQDTSGVILPIQRLSRTTASCFPTGISVLRRMLSIPGVTSSPVAVVLGKMKTEEVAVLVGKGHASDSQPAASGPSETFSVDQFARKLFAVVSDVVMAPWSDPRFAHAPTHIVHPMATLVSETISILQDSMKVSAPASSSAPRESTSVWNPFRSMLQSMSSGSQAVPQNEDFEPSEEAIARLMEMGFSRDHAWEAIDSVGSNRVEIAAEYALAHPASSPTTIELRRNERAARRRRLEEQHESVNQEVGTGEGSPASNVVATSEFMNEDQLPTDKDTPKDTTIEMVSSRVDSWKVQGPKVVCEILSSIQPDASANENGDAENEALAVVLSSFILDMYQRYPDSQKEIVKSLLIQVKNHLKVESEGSDSTWSVISGHDASLSSLIHCTVIVVRALPKERVLILKEDLVGKIISIVSGVLKKLRNGEVDCAMILPPWLPSSLLLLELMAQPFVAFPKKDEPEDEIGSTEMNEVKLEHAKYVADFSCLAQALISALSKQEPSVLIDAKNSAKEIEGSVLNVTQESPAIHTDGNSGNDKGEGTNFFSSVPPYLPLLPSRCFEICADLCLGFLDESSKLPAGVAHATLLLLMRLIRNTRMSTYCLNSGAGEKILALSQMSRFSGHTSLASIIFRRLLEDEQSLQLSMENEIRSIILKLDGKKDHTGTSEKEKVVRVKRKVFLDAVTHLLCRDPDSFIKAMAVSVKLEKDSSNDEWRVCLVTNSDRMKNMRIVAEILKSKKLKHTTANRKSSTNKHRRSSTGSRSKTPTRSFKRSHTPKRSKKDKIDTNEKSEEEHPKLQTQHHTPVSQVIWMLGNHIIQGQMHRKHRDSSLEGDLGGDGLDFGFNDMFLWTSNALDVLADLIIALPACASSIHKFKPSKKNRLMFNGLENALSGCPHPPKTFVSFLLHSILSIDRDSHHKTKEPTGDQTEEQLKKETRKMANIRTKVVQSAARLLVALVARPGESRKRVITELVFALSGGQLGFSVTAPKNTFRIRAIELHVLKAWGELAIGFAAPRSNGSNYDGNSSLSFEVVKIMLENGMVHALLISMHRVPLHHPLAATTVGALILPFEILTRSNVADVVKAIIEKEGLTKEGKEVLRLRKQSEVGEGVNTDDHMLEDAFAVDDEHVQRDPMEGEFFEGERVQIDQDGGPIIDDDHQMIGIGSEEIVGMEESEDDGSSESEESSSTGDSEEESEDESGDEDDSEDDSESEEDDSLDDEDDDDSILEDAEESADFEDNGIDLEYGEDGLGGDNDFEADDDDDAEPQADGFIEEGWTQVEPGGFGGVLGRRTATGNTTGTTVGRGRGFIDAAEAMIGQLLRSGEIPTEALAEIEGTLGIRIVQPGSQPSDSTGGNRGLNLLFDGSPANGNTNSGNRQGPNDVSGLQPVIVQRSQPEFGYSSMGGGGRWHEINSMEYVFGGPCITAGNRNYDLSTPIVLDDNDDMIATLGANENNPTLFPGGPAAATHPRYENALHPLLNGVNLPPQNALVSDLQPHGIRARNAQSSTRREGQRGLYISSTGSGVIVSQGSRPNRPLPSSGHGWTDDGLPLGVNAEQFGVAFESALDESMAAVARQAIFARDASGNHSLTGGEDTHNGDSIPVDNEDQGGEDVNMPDTGNDGEGEEPTNSPIDVADETPVEQEHESPPTDANDGDGVASSLAEGLRLSPGNSGPAEHEEHPESSQITETLQDQEMLDAGEDEEIDEGNTTEQNDANRTAAPEREAIDTEQNEDVSGSNALVCPPGMDEEVFSVLPMEMQMEVVREAQEALELSEQLGAGSLLDPETLAALPDDVRREVIAQEQQERREREQPPADPSNAEDMDNASFLASLAPELRTEILLTADDVFIASLPPIIATEAQVLRERARANHRMLVEQRTIAPHGESINVPGEGEEGTNHGQGSRTRDHNEGHSSRKKRGGKFRVELDRMDITYIPPRQDSLGSPLAKADLKALLRFLYLLSPVRPHKLLQKVFQNLTVNPNIRSILSTVFLKFLQDDNSGGLEALDTIESLYTGPNDWRFTVDTIFEESLRDFPPALLIGTAPEVLETDGLNPTIQMMRRRQTTDTAASIAANLPITSRGSHHEQYLPPVVATRIVDTLQHLCKHSPRFCLDMLVKGLIEKESASPTGFESLLDLLEKPRYSKSSANLEQLLSLLELIVSPLSHLPRHGEETADMPQREIEAALSQGKEWVDVPRVVVSQERLQLLCAILRMETCKDTSFTKINTIARRLCRVDANRGYVLAELASVARALGADATRDLKALNIRMNAAAAQSTGNNAEGLGSAADSKREPSAGASASSSVAVSTSTSELKLLRVLQTLQSLCTDYPDENVTRRSDGPVIVNDEMVRLLEAMELDELWMELSSCLKIVQVLEGVNIKEDAETKAGDNIDGELDDQNENMDGKKLQNSVAGLLTRFLPSIEAFFVANASATADFEKNDQELDAEEDDALSRLVGGSKLIQFVESNKVLINALIRNNPNLLDRGLRALIQVPRCRVFLDFDVKRHWFKLQVRRLRQHANRRHGSLRLHVRRQHVFEDTYHQLRLRNADEMRGRLNITFRNEQGVDAGGLSREFFGVLAKEIFNPNYALFTSTEDGSTFQPNPNSSINPDHLSYFRFVGRIVGKAVSDGYLLDAYFTRSLYKHMLGIKPSHPDMEAIDPDYYKNLKTILEYDLGDLGLDLTFSIEDHSFGTSQTVDLIEDGRNVPVTEENKAKYVSLVCQHRMTTAISSQIKSYLDGFYELVSKDLIQIFTPRELELLISGLPDIDILDLKKNTDYVGWKATDQQIEWFWNVMFSLSRKQKASFLQFVTGSSKVPLAGFGELPGMRGVQKFSIHKAGGSTGALMSAHTCFNSLDLPVYKSEDELREKLLYAINEGGGAFLMV</sequence>
<feature type="region of interest" description="Disordered" evidence="8">
    <location>
        <begin position="3121"/>
        <end position="3224"/>
    </location>
</feature>
<dbReference type="GO" id="GO:0005737">
    <property type="term" value="C:cytoplasm"/>
    <property type="evidence" value="ECO:0007669"/>
    <property type="project" value="TreeGrafter"/>
</dbReference>
<dbReference type="FunFam" id="3.30.2410.10:FF:000009">
    <property type="entry name" value="Probable E3 ubiquitin-protein ligase HECTD2"/>
    <property type="match status" value="1"/>
</dbReference>
<feature type="compositionally biased region" description="Basic residues" evidence="8">
    <location>
        <begin position="2274"/>
        <end position="2294"/>
    </location>
</feature>
<dbReference type="InterPro" id="IPR050409">
    <property type="entry name" value="E3_ubiq-protein_ligase"/>
</dbReference>
<feature type="compositionally biased region" description="Polar residues" evidence="8">
    <location>
        <begin position="2881"/>
        <end position="2890"/>
    </location>
</feature>
<feature type="domain" description="HECT" evidence="10">
    <location>
        <begin position="4079"/>
        <end position="4414"/>
    </location>
</feature>
<feature type="compositionally biased region" description="Basic residues" evidence="8">
    <location>
        <begin position="2306"/>
        <end position="2318"/>
    </location>
</feature>
<feature type="compositionally biased region" description="Polar residues" evidence="8">
    <location>
        <begin position="2295"/>
        <end position="2305"/>
    </location>
</feature>
<feature type="region of interest" description="Disordered" evidence="8">
    <location>
        <begin position="3037"/>
        <end position="3081"/>
    </location>
</feature>
<evidence type="ECO:0000313" key="12">
    <source>
        <dbReference type="Proteomes" id="UP000693970"/>
    </source>
</evidence>